<reference evidence="2 3" key="1">
    <citation type="journal article" date="2020" name="Viruses">
        <title>Diversity and Host Interactions Among Virulent and Temperate Baltic Sea Flavobacterium Phages.</title>
        <authorList>
            <person name="Nilsson E."/>
            <person name="Bayfield O.W."/>
            <person name="Lundin D."/>
            <person name="Antson A.A."/>
            <person name="Holmfeldt K."/>
        </authorList>
    </citation>
    <scope>NUCLEOTIDE SEQUENCE [LARGE SCALE GENOMIC DNA]</scope>
</reference>
<proteinExistence type="predicted"/>
<feature type="region of interest" description="Disordered" evidence="1">
    <location>
        <begin position="1"/>
        <end position="20"/>
    </location>
</feature>
<sequence>MKKGYSKVGQSKSKKQALKDISENERNYVNEEFKILKGKEVKEIKVSIDTTKL</sequence>
<dbReference type="Proteomes" id="UP000464173">
    <property type="component" value="Segment"/>
</dbReference>
<gene>
    <name evidence="2" type="ORF">filifjonk91_gp045</name>
</gene>
<protein>
    <submittedName>
        <fullName evidence="2">Uncharacterized protein</fullName>
    </submittedName>
</protein>
<dbReference type="EMBL" id="MN812206">
    <property type="protein sequence ID" value="QHB38662.1"/>
    <property type="molecule type" value="Genomic_DNA"/>
</dbReference>
<organism evidence="2 3">
    <name type="scientific">Flavobacterium phage vB_FspS_filifjonk9-1</name>
    <dbReference type="NCBI Taxonomy" id="2686245"/>
    <lineage>
        <taxon>Viruses</taxon>
        <taxon>Duplodnaviria</taxon>
        <taxon>Heunggongvirae</taxon>
        <taxon>Uroviricota</taxon>
        <taxon>Caudoviricetes</taxon>
        <taxon>Muminvirus</taxon>
        <taxon>Muminvirus filifjonk</taxon>
    </lineage>
</organism>
<evidence type="ECO:0000313" key="2">
    <source>
        <dbReference type="EMBL" id="QHB38662.1"/>
    </source>
</evidence>
<evidence type="ECO:0000256" key="1">
    <source>
        <dbReference type="SAM" id="MobiDB-lite"/>
    </source>
</evidence>
<name>A0A6B9L9G9_9CAUD</name>
<evidence type="ECO:0000313" key="3">
    <source>
        <dbReference type="Proteomes" id="UP000464173"/>
    </source>
</evidence>
<accession>A0A6B9L9G9</accession>
<keyword evidence="3" id="KW-1185">Reference proteome</keyword>